<dbReference type="EMBL" id="LDAU01000044">
    <property type="protein sequence ID" value="KRX09739.1"/>
    <property type="molecule type" value="Genomic_DNA"/>
</dbReference>
<dbReference type="AlphaFoldDB" id="A0A0V0R5I3"/>
<protein>
    <submittedName>
        <fullName evidence="1">Uncharacterized protein</fullName>
    </submittedName>
</protein>
<keyword evidence="2" id="KW-1185">Reference proteome</keyword>
<accession>A0A0V0R5I3</accession>
<organism evidence="1 2">
    <name type="scientific">Pseudocohnilembus persalinus</name>
    <name type="common">Ciliate</name>
    <dbReference type="NCBI Taxonomy" id="266149"/>
    <lineage>
        <taxon>Eukaryota</taxon>
        <taxon>Sar</taxon>
        <taxon>Alveolata</taxon>
        <taxon>Ciliophora</taxon>
        <taxon>Intramacronucleata</taxon>
        <taxon>Oligohymenophorea</taxon>
        <taxon>Scuticociliatia</taxon>
        <taxon>Philasterida</taxon>
        <taxon>Pseudocohnilembidae</taxon>
        <taxon>Pseudocohnilembus</taxon>
    </lineage>
</organism>
<proteinExistence type="predicted"/>
<comment type="caution">
    <text evidence="1">The sequence shown here is derived from an EMBL/GenBank/DDBJ whole genome shotgun (WGS) entry which is preliminary data.</text>
</comment>
<evidence type="ECO:0000313" key="1">
    <source>
        <dbReference type="EMBL" id="KRX09739.1"/>
    </source>
</evidence>
<sequence>MEFENQIYNYKKDNVKIFLFDAYDEIVFCRQLDLTKYFDFEKEPNLRIVITSRQEGMLKNYNDVENIFNIFQFDIAKQNMIKTCKVLIQEIFEENKQKFNEFFEHTIKYFYGFLKIDKNQFDFLKFTELTTLDKQNQDKIQIYQNQKKSNHLLKNNFKSPKQGLKELRNRSIGSIKNYNNNISKNYNFEDQVTQYNEEYFFELSLFQQNHDVQGLDSKLEICINLCIDMLIKISLETFKQDKTTFDLEFVQEIFPEIELEMIENFIKCLPIVSLSNRRYQFLHKSISEFAIANSSISDTNSVLLSMFQNIKLSAIDEDKCLVTVPLIKAAEFQMDDGLISSNKFIEVNKLINNYFNTFYRQEEKNNQEFQQNVSQKPLFQQQK</sequence>
<dbReference type="Proteomes" id="UP000054937">
    <property type="component" value="Unassembled WGS sequence"/>
</dbReference>
<dbReference type="InParanoid" id="A0A0V0R5I3"/>
<reference evidence="1 2" key="1">
    <citation type="journal article" date="2015" name="Sci. Rep.">
        <title>Genome of the facultative scuticociliatosis pathogen Pseudocohnilembus persalinus provides insight into its virulence through horizontal gene transfer.</title>
        <authorList>
            <person name="Xiong J."/>
            <person name="Wang G."/>
            <person name="Cheng J."/>
            <person name="Tian M."/>
            <person name="Pan X."/>
            <person name="Warren A."/>
            <person name="Jiang C."/>
            <person name="Yuan D."/>
            <person name="Miao W."/>
        </authorList>
    </citation>
    <scope>NUCLEOTIDE SEQUENCE [LARGE SCALE GENOMIC DNA]</scope>
    <source>
        <strain evidence="1">36N120E</strain>
    </source>
</reference>
<name>A0A0V0R5I3_PSEPJ</name>
<evidence type="ECO:0000313" key="2">
    <source>
        <dbReference type="Proteomes" id="UP000054937"/>
    </source>
</evidence>
<gene>
    <name evidence="1" type="ORF">PPERSA_02611</name>
</gene>